<organism evidence="4 5">
    <name type="scientific">Runella defluvii</name>
    <dbReference type="NCBI Taxonomy" id="370973"/>
    <lineage>
        <taxon>Bacteria</taxon>
        <taxon>Pseudomonadati</taxon>
        <taxon>Bacteroidota</taxon>
        <taxon>Cytophagia</taxon>
        <taxon>Cytophagales</taxon>
        <taxon>Spirosomataceae</taxon>
        <taxon>Runella</taxon>
    </lineage>
</organism>
<dbReference type="PANTHER" id="PTHR10887:SF530">
    <property type="entry name" value="SUPERFAMILY I DNA HELICASES"/>
    <property type="match status" value="1"/>
</dbReference>
<evidence type="ECO:0000313" key="5">
    <source>
        <dbReference type="Proteomes" id="UP000541352"/>
    </source>
</evidence>
<evidence type="ECO:0000256" key="1">
    <source>
        <dbReference type="SAM" id="Coils"/>
    </source>
</evidence>
<feature type="domain" description="DNA2/NAM7 helicase-like C-terminal" evidence="3">
    <location>
        <begin position="999"/>
        <end position="1174"/>
    </location>
</feature>
<dbReference type="EMBL" id="JACIBY010000006">
    <property type="protein sequence ID" value="MBB3839134.1"/>
    <property type="molecule type" value="Genomic_DNA"/>
</dbReference>
<dbReference type="InterPro" id="IPR047187">
    <property type="entry name" value="SF1_C_Upf1"/>
</dbReference>
<dbReference type="RefSeq" id="WP_183975146.1">
    <property type="nucleotide sequence ID" value="NZ_JACIBY010000006.1"/>
</dbReference>
<dbReference type="Pfam" id="PF13087">
    <property type="entry name" value="AAA_12"/>
    <property type="match status" value="1"/>
</dbReference>
<sequence length="1304" mass="151413">MNLTPDILKKYLRRLTNLSSRNRSLLLSTLSADQFLDWKALDFVDNRSAFDVLSDLIAQKKTVRLGQVIDPRSEKGNEVSKRLRKLARTERFIEEERGSEDLYVGYPFVRGKLMDGTVIHAPLVYFPVTLQKNEENVAYWELRRRPEPTLLNRSFLLAYGYFNQVIIPDELLEKNLEELSRDSLVFRTELYELLKESALKLNFNQAIFQDTLQYFDECSKSDLELLEQNGELKLYPEAVLGIFPQAGSYLAPDYEALISQEEKRVDDEEASAFSAPIKEANTFTAFPQDASQEQALLRVKQGESLVVEGPPGTGKSQLIANLMTDFAARGKRVLLVCQKRVALDVVYERLRQVGVAPFAALIHDFKNDRADLYAQLDAQIGQVDEYQKQNYALDSIVLERQFLQVSRSIEQLCSELNAFKEALFDANECGLSPKELYLTSSSQAANSPIPQFRQFRFDDRLETFLQKLRRLEQYQRFLPSPHPWEERVDFSRIGFQEITAVKNTIEESIQTYEYTQKSTSEWLGQTLNAAHLRQLHRLDTQVRAWQERLQLPMNWDFFERSVSGKMTKSLAQWLAKAHKSGQKLMGGSVLMDELSTSELPRFEHRLQALIQARQSVVKWLFYSDKDYFRDLTASLGLSLELTDLYQLRQRLENRKALEQWVDEVENKLAISIRERNMSHTLLRWEEVVAAMEQAAQLQLEMQQNAPFLENLALKGKDEWASVTKQLLTLASEFSGKYQRWQRYLTQGQLLRLEESAAYGAELKKALEANFDALVEMDSLKNELSESEREIYEKLQTETSHSWIDVVQNSLRLAWLAHLEEKNPVLRAVSSLKMSQWEEELQQLIEQKQALSREILGMQLREQTYKEISFNRLQNRTTYRELQHQVTKKRKIWPVRKLMEHHAEEVFRLVPCWMASPETVSAVFPLRRGLFDVVIFDEASQCYAEYGIPAIYRAKQAVIVGDSKQLAPYDLYRARYENETEEEQVALEVESLLDLAKHFYSDTLLQGHYRSRSLDLIDFSNQHFYKNKLQLLPHFQDINESIPAIEYVKVDGVWEQNRNTTEAERVVELVKMLQNEQPNASVGVVTFNYPQQQLIEQLLQETVEQGEVGWKKSFFVKNIENVQGDERDIIIFSVGYAPDARGRFRAQFGSLNARGGENRLNVAVTRARQKVYVVTSIWPDQLQVETAVHSGPKLLKSYLAYALNVSSGTYRPRPLELHKRPSSWLLKHRLQQTALEKGDTVLEELPFADLTVKKGESYEKVVLTDDELYQQAISVKESHAYIPLLLRAKGWSFERRWSREWWREK</sequence>
<feature type="coiled-coil region" evidence="1">
    <location>
        <begin position="769"/>
        <end position="796"/>
    </location>
</feature>
<dbReference type="PANTHER" id="PTHR10887">
    <property type="entry name" value="DNA2/NAM7 HELICASE FAMILY"/>
    <property type="match status" value="1"/>
</dbReference>
<feature type="domain" description="DNA2/NAM7 helicase helicase" evidence="2">
    <location>
        <begin position="289"/>
        <end position="352"/>
    </location>
</feature>
<proteinExistence type="predicted"/>
<feature type="coiled-coil region" evidence="1">
    <location>
        <begin position="826"/>
        <end position="860"/>
    </location>
</feature>
<comment type="caution">
    <text evidence="4">The sequence shown here is derived from an EMBL/GenBank/DDBJ whole genome shotgun (WGS) entry which is preliminary data.</text>
</comment>
<dbReference type="CDD" id="cd18808">
    <property type="entry name" value="SF1_C_Upf1"/>
    <property type="match status" value="1"/>
</dbReference>
<evidence type="ECO:0000259" key="3">
    <source>
        <dbReference type="Pfam" id="PF13087"/>
    </source>
</evidence>
<evidence type="ECO:0000313" key="4">
    <source>
        <dbReference type="EMBL" id="MBB3839134.1"/>
    </source>
</evidence>
<dbReference type="Proteomes" id="UP000541352">
    <property type="component" value="Unassembled WGS sequence"/>
</dbReference>
<evidence type="ECO:0008006" key="6">
    <source>
        <dbReference type="Google" id="ProtNLM"/>
    </source>
</evidence>
<dbReference type="GO" id="GO:0004386">
    <property type="term" value="F:helicase activity"/>
    <property type="evidence" value="ECO:0007669"/>
    <property type="project" value="InterPro"/>
</dbReference>
<dbReference type="InterPro" id="IPR027417">
    <property type="entry name" value="P-loop_NTPase"/>
</dbReference>
<dbReference type="InterPro" id="IPR041679">
    <property type="entry name" value="DNA2/NAM7-like_C"/>
</dbReference>
<dbReference type="Pfam" id="PF13195">
    <property type="entry name" value="DUF4011"/>
    <property type="match status" value="1"/>
</dbReference>
<protein>
    <recommendedName>
        <fullName evidence="6">DUF4011 domain-containing protein</fullName>
    </recommendedName>
</protein>
<feature type="domain" description="DNA2/NAM7 helicase helicase" evidence="2">
    <location>
        <begin position="833"/>
        <end position="967"/>
    </location>
</feature>
<reference evidence="4 5" key="1">
    <citation type="submission" date="2020-08" db="EMBL/GenBank/DDBJ databases">
        <title>Genomic Encyclopedia of Type Strains, Phase IV (KMG-IV): sequencing the most valuable type-strain genomes for metagenomic binning, comparative biology and taxonomic classification.</title>
        <authorList>
            <person name="Goeker M."/>
        </authorList>
    </citation>
    <scope>NUCLEOTIDE SEQUENCE [LARGE SCALE GENOMIC DNA]</scope>
    <source>
        <strain evidence="4 5">DSM 17976</strain>
    </source>
</reference>
<dbReference type="InterPro" id="IPR045055">
    <property type="entry name" value="DNA2/NAM7-like"/>
</dbReference>
<dbReference type="Gene3D" id="3.40.50.300">
    <property type="entry name" value="P-loop containing nucleotide triphosphate hydrolases"/>
    <property type="match status" value="3"/>
</dbReference>
<keyword evidence="1" id="KW-0175">Coiled coil</keyword>
<gene>
    <name evidence="4" type="ORF">FHS57_003140</name>
</gene>
<dbReference type="InterPro" id="IPR025103">
    <property type="entry name" value="DUF4011"/>
</dbReference>
<dbReference type="InterPro" id="IPR041677">
    <property type="entry name" value="DNA2/NAM7_AAA_11"/>
</dbReference>
<evidence type="ECO:0000259" key="2">
    <source>
        <dbReference type="Pfam" id="PF13086"/>
    </source>
</evidence>
<name>A0A7W5ZP52_9BACT</name>
<keyword evidence="5" id="KW-1185">Reference proteome</keyword>
<dbReference type="SUPFAM" id="SSF52540">
    <property type="entry name" value="P-loop containing nucleoside triphosphate hydrolases"/>
    <property type="match status" value="1"/>
</dbReference>
<accession>A0A7W5ZP52</accession>
<dbReference type="Pfam" id="PF13086">
    <property type="entry name" value="AAA_11"/>
    <property type="match status" value="2"/>
</dbReference>